<evidence type="ECO:0000313" key="3">
    <source>
        <dbReference type="Proteomes" id="UP000653076"/>
    </source>
</evidence>
<sequence>MTSRPPSGYQIRKVHPALGNLQRYTLNKPLTFRCATCRRTNMSTSVVTVSGDWSRLLCNGCYRQQVAPQLRTIPTPSSAKPAGQAQPETHRSASPLPRDMVWLAALHRSIAEGKQLSPSERELHRRRAGEPSSIAAIRYAELLVDVEVRMAQVNGSATAEELAVTREELALRREEAVHAFRAACHARIQQASDGSFKEQVEAAVIREVAPHAFDKAFAKALRRRGMRVDALQPPTADVWMWLQMAEKRAVELPAEVKRLRKLDRADFTREAVAEVNRWECDQAMAHPAVAEQWAECTEEIVTELVRARQSLETDLSGGRGEGVVPRLRRAGEAYARGSTRCLEAQLVVADLRAQASQTHRARNVPKARVDAAAEAQMAVRESDPALARQVDRALEEHRNSCPKRSRGERHADCASLIARVVRSRLQPLDLPGNTQSESRESTARSIAAEETPEPSTGEARAALQQGALELTFICPELRKQVPIEVARVVGVVDISYSDAGRFGFAWVTEHGEVGTGVDRAVNAHDAWLHAACRTVLDLGGELTSVYVICRDQRAVSVLRFVLDKRLVPEALGFAVSERTRDLLRSLIPRPGKVFVSADNCPEPHAGPAAARRLGFAVLRSRRESRGAQTVKLLADQISDELRALAEAAAPQPPQQIGAAQRTLGNTDAGEIRWAIAVGRAQIAGRWCALPDGLTAPPTDRKRIRMRVDHLGEADHARQTESNAEVRRLGDRWELHGVSWPQDLLPGTLIFLRWCPEDELFLASTDLLPRPQRLDDLTYRHRYDIRMVVRENAPGADQESGTPDLSDTGWVLRTLRKLGHLSSDGSATLAEAALVSNCLELGLPAHRASRIPSAVRDLIRDRRVVRVRGSLDRSGLPSFPPRAGQQRAGLLRFTPTVVDLASTQKQRKDGSASRRDHWVDGFVRRLPAGAHASPEQIEAHREAMRAARVVDRPLPDGFTYVRRHRRRTR</sequence>
<proteinExistence type="predicted"/>
<gene>
    <name evidence="2" type="ORF">Vqi01_03060</name>
</gene>
<reference evidence="2 3" key="1">
    <citation type="submission" date="2021-01" db="EMBL/GenBank/DDBJ databases">
        <title>Whole genome shotgun sequence of Verrucosispora qiuiae NBRC 106684.</title>
        <authorList>
            <person name="Komaki H."/>
            <person name="Tamura T."/>
        </authorList>
    </citation>
    <scope>NUCLEOTIDE SEQUENCE [LARGE SCALE GENOMIC DNA]</scope>
    <source>
        <strain evidence="2 3">NBRC 106684</strain>
    </source>
</reference>
<protein>
    <submittedName>
        <fullName evidence="2">Uncharacterized protein</fullName>
    </submittedName>
</protein>
<comment type="caution">
    <text evidence="2">The sequence shown here is derived from an EMBL/GenBank/DDBJ whole genome shotgun (WGS) entry which is preliminary data.</text>
</comment>
<accession>A0ABQ4J4Q5</accession>
<feature type="region of interest" description="Disordered" evidence="1">
    <location>
        <begin position="72"/>
        <end position="96"/>
    </location>
</feature>
<dbReference type="Proteomes" id="UP000653076">
    <property type="component" value="Unassembled WGS sequence"/>
</dbReference>
<evidence type="ECO:0000313" key="2">
    <source>
        <dbReference type="EMBL" id="GIJ25144.1"/>
    </source>
</evidence>
<dbReference type="EMBL" id="BOPC01000004">
    <property type="protein sequence ID" value="GIJ25144.1"/>
    <property type="molecule type" value="Genomic_DNA"/>
</dbReference>
<evidence type="ECO:0000256" key="1">
    <source>
        <dbReference type="SAM" id="MobiDB-lite"/>
    </source>
</evidence>
<name>A0ABQ4J4Q5_9ACTN</name>
<feature type="region of interest" description="Disordered" evidence="1">
    <location>
        <begin position="427"/>
        <end position="459"/>
    </location>
</feature>
<organism evidence="2 3">
    <name type="scientific">Micromonospora qiuiae</name>
    <dbReference type="NCBI Taxonomy" id="502268"/>
    <lineage>
        <taxon>Bacteria</taxon>
        <taxon>Bacillati</taxon>
        <taxon>Actinomycetota</taxon>
        <taxon>Actinomycetes</taxon>
        <taxon>Micromonosporales</taxon>
        <taxon>Micromonosporaceae</taxon>
        <taxon>Micromonospora</taxon>
    </lineage>
</organism>
<keyword evidence="3" id="KW-1185">Reference proteome</keyword>